<protein>
    <submittedName>
        <fullName evidence="1">Uncharacterized protein</fullName>
    </submittedName>
</protein>
<gene>
    <name evidence="1" type="ORF">NJT12_04975</name>
</gene>
<accession>A0ABT4W8U6</accession>
<evidence type="ECO:0000313" key="2">
    <source>
        <dbReference type="Proteomes" id="UP001212170"/>
    </source>
</evidence>
<sequence>MATSVTINTSFDGEASKEIFVQILKSSDTISKNLITVLPNVIGSVKLPTLSYNDTLHDASCGWNPTGTVVLDEKEITTKQFEIKNEYCKKDFAQTFQAQAAGLLSANPQEIPTNIKEAILLQVVQKTALAIDNYIWNSATTGLIAQFTADSNVIKVIGATVTSSNVVAEIGKLYNVTSDEVESDESTVFVVATNVGKAYRIAQASMGMNTTAGAKELDYMGIRLETNTALPANTMLVYRVKNVFFGTGLESDFSNVRLIDHDLVSGDGMVRTVVGLHAGQGYVFGGEIVMYKTA</sequence>
<keyword evidence="2" id="KW-1185">Reference proteome</keyword>
<dbReference type="Proteomes" id="UP001212170">
    <property type="component" value="Unassembled WGS sequence"/>
</dbReference>
<comment type="caution">
    <text evidence="1">The sequence shown here is derived from an EMBL/GenBank/DDBJ whole genome shotgun (WGS) entry which is preliminary data.</text>
</comment>
<dbReference type="RefSeq" id="WP_271334804.1">
    <property type="nucleotide sequence ID" value="NZ_JAMZNK010000005.1"/>
</dbReference>
<name>A0ABT4W8U6_9FLAO</name>
<evidence type="ECO:0000313" key="1">
    <source>
        <dbReference type="EMBL" id="MDA6068970.1"/>
    </source>
</evidence>
<reference evidence="1 2" key="1">
    <citation type="journal article" date="2023" name="Chemosphere">
        <title>Whole genome analysis of Flavobacterium aziz-sancarii sp. nov., isolated from Ardley Island (Antarctica), revealed a rich resistome and bioremediation potential.</title>
        <authorList>
            <person name="Otur C."/>
            <person name="Okay S."/>
            <person name="Kurt-Kizildogan A."/>
        </authorList>
    </citation>
    <scope>NUCLEOTIDE SEQUENCE [LARGE SCALE GENOMIC DNA]</scope>
    <source>
        <strain evidence="1 2">AC</strain>
    </source>
</reference>
<dbReference type="EMBL" id="JAMZNK010000005">
    <property type="protein sequence ID" value="MDA6068970.1"/>
    <property type="molecule type" value="Genomic_DNA"/>
</dbReference>
<organism evidence="1 2">
    <name type="scientific">Flavobacterium azizsancarii</name>
    <dbReference type="NCBI Taxonomy" id="2961580"/>
    <lineage>
        <taxon>Bacteria</taxon>
        <taxon>Pseudomonadati</taxon>
        <taxon>Bacteroidota</taxon>
        <taxon>Flavobacteriia</taxon>
        <taxon>Flavobacteriales</taxon>
        <taxon>Flavobacteriaceae</taxon>
        <taxon>Flavobacterium</taxon>
    </lineage>
</organism>
<proteinExistence type="predicted"/>